<accession>A0A1N7EX62</accession>
<evidence type="ECO:0000313" key="5">
    <source>
        <dbReference type="Proteomes" id="UP000186218"/>
    </source>
</evidence>
<evidence type="ECO:0000256" key="1">
    <source>
        <dbReference type="ARBA" id="ARBA00006484"/>
    </source>
</evidence>
<dbReference type="PROSITE" id="PS00061">
    <property type="entry name" value="ADH_SHORT"/>
    <property type="match status" value="1"/>
</dbReference>
<evidence type="ECO:0000313" key="4">
    <source>
        <dbReference type="EMBL" id="SIR92666.1"/>
    </source>
</evidence>
<comment type="similarity">
    <text evidence="1 3">Belongs to the short-chain dehydrogenases/reductases (SDR) family.</text>
</comment>
<dbReference type="PANTHER" id="PTHR24322:SF736">
    <property type="entry name" value="RETINOL DEHYDROGENASE 10"/>
    <property type="match status" value="1"/>
</dbReference>
<dbReference type="PRINTS" id="PR00081">
    <property type="entry name" value="GDHRDH"/>
</dbReference>
<dbReference type="Proteomes" id="UP000186218">
    <property type="component" value="Unassembled WGS sequence"/>
</dbReference>
<dbReference type="InterPro" id="IPR020904">
    <property type="entry name" value="Sc_DH/Rdtase_CS"/>
</dbReference>
<dbReference type="FunFam" id="3.40.50.720:FF:000084">
    <property type="entry name" value="Short-chain dehydrogenase reductase"/>
    <property type="match status" value="1"/>
</dbReference>
<dbReference type="EMBL" id="FTNT01000004">
    <property type="protein sequence ID" value="SIR92666.1"/>
    <property type="molecule type" value="Genomic_DNA"/>
</dbReference>
<proteinExistence type="inferred from homology"/>
<name>A0A1N7EX62_9NOCA</name>
<keyword evidence="5" id="KW-1185">Reference proteome</keyword>
<dbReference type="InterPro" id="IPR036291">
    <property type="entry name" value="NAD(P)-bd_dom_sf"/>
</dbReference>
<dbReference type="CDD" id="cd05233">
    <property type="entry name" value="SDR_c"/>
    <property type="match status" value="1"/>
</dbReference>
<evidence type="ECO:0000256" key="3">
    <source>
        <dbReference type="RuleBase" id="RU000363"/>
    </source>
</evidence>
<dbReference type="InterPro" id="IPR002347">
    <property type="entry name" value="SDR_fam"/>
</dbReference>
<dbReference type="Gene3D" id="3.40.50.720">
    <property type="entry name" value="NAD(P)-binding Rossmann-like Domain"/>
    <property type="match status" value="1"/>
</dbReference>
<dbReference type="AlphaFoldDB" id="A0A1N7EX62"/>
<dbReference type="PRINTS" id="PR00080">
    <property type="entry name" value="SDRFAMILY"/>
</dbReference>
<dbReference type="SUPFAM" id="SSF51735">
    <property type="entry name" value="NAD(P)-binding Rossmann-fold domains"/>
    <property type="match status" value="1"/>
</dbReference>
<dbReference type="Pfam" id="PF00106">
    <property type="entry name" value="adh_short"/>
    <property type="match status" value="1"/>
</dbReference>
<organism evidence="4 5">
    <name type="scientific">Williamsia sterculiae</name>
    <dbReference type="NCBI Taxonomy" id="1344003"/>
    <lineage>
        <taxon>Bacteria</taxon>
        <taxon>Bacillati</taxon>
        <taxon>Actinomycetota</taxon>
        <taxon>Actinomycetes</taxon>
        <taxon>Mycobacteriales</taxon>
        <taxon>Nocardiaceae</taxon>
        <taxon>Williamsia</taxon>
    </lineage>
</organism>
<dbReference type="RefSeq" id="WP_076478368.1">
    <property type="nucleotide sequence ID" value="NZ_FTNT01000004.1"/>
</dbReference>
<dbReference type="STRING" id="1344003.SAMN05445060_1609"/>
<evidence type="ECO:0000256" key="2">
    <source>
        <dbReference type="ARBA" id="ARBA00023002"/>
    </source>
</evidence>
<protein>
    <submittedName>
        <fullName evidence="4">Short-chain dehydrogenase</fullName>
    </submittedName>
</protein>
<dbReference type="PANTHER" id="PTHR24322">
    <property type="entry name" value="PKSB"/>
    <property type="match status" value="1"/>
</dbReference>
<reference evidence="4 5" key="1">
    <citation type="submission" date="2017-01" db="EMBL/GenBank/DDBJ databases">
        <authorList>
            <person name="Mah S.A."/>
            <person name="Swanson W.J."/>
            <person name="Moy G.W."/>
            <person name="Vacquier V.D."/>
        </authorList>
    </citation>
    <scope>NUCLEOTIDE SEQUENCE [LARGE SCALE GENOMIC DNA]</scope>
    <source>
        <strain evidence="4 5">CPCC 203464</strain>
    </source>
</reference>
<gene>
    <name evidence="4" type="ORF">SAMN05445060_1609</name>
</gene>
<dbReference type="GO" id="GO:0016616">
    <property type="term" value="F:oxidoreductase activity, acting on the CH-OH group of donors, NAD or NADP as acceptor"/>
    <property type="evidence" value="ECO:0007669"/>
    <property type="project" value="TreeGrafter"/>
</dbReference>
<sequence>MKFNSKVAVVTGAGSGIGRAVAVELAARGARLALSDIEPLGLAHTADLVAGQGAPVHTATLDVSSRGAVAEYATAVLAHYGAVDIVVNNAGIAGDSGTFVNSELDGFQRILDVNLWGVINNTKAFLPSLIASGDGHLVNISSINGIVAQPGTAAYCTSKFAVRGFTESVRADMVASGLPVRVTVVHPGGVSTDIANSAFDRAGSDVTPEQRKRLETYNDKLLRMPSEKAAGIIVDGIATGRSRVLVGHDARLLDVVARIVPARIPVVTAWFERRMFGVPAVSDERSASASS</sequence>
<keyword evidence="2" id="KW-0560">Oxidoreductase</keyword>
<dbReference type="OrthoDB" id="4690547at2"/>